<evidence type="ECO:0000256" key="1">
    <source>
        <dbReference type="SAM" id="MobiDB-lite"/>
    </source>
</evidence>
<sequence>MVSAAADGRGEAGMCGRRVQPVGDLLGDVRGERSGRWAVPEDDRGRRARGGAGAGAVVGDEAVQCGQGEPAVCRPGGFVCRPGGFVCRRGFGDRHAVVVAAGCLEVGGEGVVGRPQGLVQSGGKVRAVADQGQVDTGEGM</sequence>
<dbReference type="AlphaFoldDB" id="A0A640S316"/>
<name>A0A640S316_9ACTN</name>
<proteinExistence type="predicted"/>
<protein>
    <submittedName>
        <fullName evidence="2">Uncharacterized protein</fullName>
    </submittedName>
</protein>
<accession>A0A640S316</accession>
<feature type="region of interest" description="Disordered" evidence="1">
    <location>
        <begin position="33"/>
        <end position="53"/>
    </location>
</feature>
<reference evidence="2 3" key="1">
    <citation type="submission" date="2019-12" db="EMBL/GenBank/DDBJ databases">
        <title>Whole genome shotgun sequence of Streptomyces caniferus NBRC 15389.</title>
        <authorList>
            <person name="Ichikawa N."/>
            <person name="Kimura A."/>
            <person name="Kitahashi Y."/>
            <person name="Komaki H."/>
            <person name="Tamura T."/>
        </authorList>
    </citation>
    <scope>NUCLEOTIDE SEQUENCE [LARGE SCALE GENOMIC DNA]</scope>
    <source>
        <strain evidence="2 3">NBRC 15389</strain>
    </source>
</reference>
<dbReference type="EMBL" id="BLIN01000003">
    <property type="protein sequence ID" value="GFE05550.1"/>
    <property type="molecule type" value="Genomic_DNA"/>
</dbReference>
<feature type="compositionally biased region" description="Basic and acidic residues" evidence="1">
    <location>
        <begin position="33"/>
        <end position="45"/>
    </location>
</feature>
<evidence type="ECO:0000313" key="2">
    <source>
        <dbReference type="EMBL" id="GFE05550.1"/>
    </source>
</evidence>
<dbReference type="Proteomes" id="UP000435837">
    <property type="component" value="Unassembled WGS sequence"/>
</dbReference>
<organism evidence="2 3">
    <name type="scientific">Streptomyces caniferus</name>
    <dbReference type="NCBI Taxonomy" id="285557"/>
    <lineage>
        <taxon>Bacteria</taxon>
        <taxon>Bacillati</taxon>
        <taxon>Actinomycetota</taxon>
        <taxon>Actinomycetes</taxon>
        <taxon>Kitasatosporales</taxon>
        <taxon>Streptomycetaceae</taxon>
        <taxon>Streptomyces</taxon>
    </lineage>
</organism>
<gene>
    <name evidence="2" type="ORF">Scani_18180</name>
</gene>
<evidence type="ECO:0000313" key="3">
    <source>
        <dbReference type="Proteomes" id="UP000435837"/>
    </source>
</evidence>
<comment type="caution">
    <text evidence="2">The sequence shown here is derived from an EMBL/GenBank/DDBJ whole genome shotgun (WGS) entry which is preliminary data.</text>
</comment>